<dbReference type="OrthoDB" id="275301at2759"/>
<dbReference type="SUPFAM" id="SSF56112">
    <property type="entry name" value="Protein kinase-like (PK-like)"/>
    <property type="match status" value="1"/>
</dbReference>
<keyword evidence="3 6" id="KW-0547">Nucleotide-binding</keyword>
<dbReference type="PROSITE" id="PS00107">
    <property type="entry name" value="PROTEIN_KINASE_ATP"/>
    <property type="match status" value="1"/>
</dbReference>
<keyword evidence="5 6" id="KW-0067">ATP-binding</keyword>
<dbReference type="STRING" id="282301.A0A267E6F7"/>
<proteinExistence type="predicted"/>
<evidence type="ECO:0000259" key="8">
    <source>
        <dbReference type="PROSITE" id="PS50011"/>
    </source>
</evidence>
<dbReference type="InterPro" id="IPR008271">
    <property type="entry name" value="Ser/Thr_kinase_AS"/>
</dbReference>
<dbReference type="InterPro" id="IPR017441">
    <property type="entry name" value="Protein_kinase_ATP_BS"/>
</dbReference>
<dbReference type="Pfam" id="PF00069">
    <property type="entry name" value="Pkinase"/>
    <property type="match status" value="1"/>
</dbReference>
<keyword evidence="10" id="KW-1185">Reference proteome</keyword>
<dbReference type="SMART" id="SM00220">
    <property type="entry name" value="S_TKc"/>
    <property type="match status" value="1"/>
</dbReference>
<sequence length="1120" mass="124199">MELLQTVCVVTQQKQTVGDGDRLQLAMRTALADVQLICSRLGLTCRKVEYSHLEYGSTKALQDFFNSDVAIVDMTIKAQRLTLLHQMKVRTSMGLLGNVALLWHSGAEDTESVRSMLPESDRLVAYTVAAASPTGSVGTGPSGRRHCIVLPDSAGGGGGRLYGRLKRLVKEQRRSALARRQAAYLAEVRATLNQRMRPGELRARLAGMRERLDDPDLLSTEVLLTTLLAYRKAQDYSGMVTLIEHVGEQYNSSEGVQYYYAFALNRRNLPGDRQRALQVASAALEAADRPVPSLLALLGRIYKDLFTDSDCQDKETLSLSLHWYRQAFQAQPNEFSGINLATMLLAAGEGESQELQHVAMVINGMLGRRGSVETLTDYWLVASFFEVSVLTENYPKACQAAACMHHLEPPLWHLRLTLDKVALIHRFRQPKPTRLFTFWLDYFREMAADSPSLDDEAEEESLVELEAVPTAEFLALLAETESDEWPVRVLVRRGWLSVHGVSESIEVATESSSDVDAKSGGQFRLNLSEDRVRQVCLAQRHRRAAFVFTLCDDLRLLFSNRPARSAFYAAVAARLRGVARGAEPGLRSGGFEPVLNFDYELTPSGQRRELGRGSFGIVYSAIELKQQMKIAVKEISEDRVPHVQALHEEIRLQSRLHHRNIVGLLGSVSEAGVVKIFMEQVPGGSLTALIKRVGALREDTTAHYSHQILQGLHYLHENRIVHRDIKSDNILVNAYSGLIKITDFGTSRRLRGFHNAVATFAGTFRYMSPEAANLGDEGYGYPTDVWSFGCTAVEMVSGQPPFSELATPQAALFEIGMYRRHPDIPNGCSEACRNFCLRCFTPEPGRRATCAQLLADRFLADAANQLIALHQQGGQDGPQASRRRILKLYSRDCELRQRLCDLLQQDRQRLIEYWSELLAADGSAFKADVTAELSKLLDRLSAYMLERRPEQLRGLQTNTLALRRLGQAVAKILAGSRLPPHWILAFDALLEELRGKVGAASAATSAAQLPPMSQTAPLSTAQSTPPPLSVPPSPLPPPPLPPPTLPAPAVSRSDAADLAEWAATTAGLSPAELLTLADNDWDLDSLMHCDKEDLRRMPLRSGVVSRLWRAIEQRRASVFK</sequence>
<feature type="compositionally biased region" description="Polar residues" evidence="7">
    <location>
        <begin position="1011"/>
        <end position="1022"/>
    </location>
</feature>
<dbReference type="PANTHER" id="PTHR11584:SF394">
    <property type="entry name" value="APOPTOTIC SIGNAL-REGULATING KINASE 1, ISOFORM C"/>
    <property type="match status" value="1"/>
</dbReference>
<dbReference type="Proteomes" id="UP000215902">
    <property type="component" value="Unassembled WGS sequence"/>
</dbReference>
<dbReference type="GO" id="GO:0004674">
    <property type="term" value="F:protein serine/threonine kinase activity"/>
    <property type="evidence" value="ECO:0007669"/>
    <property type="project" value="UniProtKB-KW"/>
</dbReference>
<evidence type="ECO:0000313" key="9">
    <source>
        <dbReference type="EMBL" id="PAA57165.1"/>
    </source>
</evidence>
<evidence type="ECO:0000256" key="4">
    <source>
        <dbReference type="ARBA" id="ARBA00022777"/>
    </source>
</evidence>
<dbReference type="InterPro" id="IPR000719">
    <property type="entry name" value="Prot_kinase_dom"/>
</dbReference>
<dbReference type="PROSITE" id="PS50011">
    <property type="entry name" value="PROTEIN_KINASE_DOM"/>
    <property type="match status" value="1"/>
</dbReference>
<keyword evidence="2" id="KW-0808">Transferase</keyword>
<evidence type="ECO:0000256" key="1">
    <source>
        <dbReference type="ARBA" id="ARBA00022527"/>
    </source>
</evidence>
<dbReference type="Gene3D" id="1.10.510.10">
    <property type="entry name" value="Transferase(Phosphotransferase) domain 1"/>
    <property type="match status" value="1"/>
</dbReference>
<evidence type="ECO:0000256" key="5">
    <source>
        <dbReference type="ARBA" id="ARBA00022840"/>
    </source>
</evidence>
<feature type="compositionally biased region" description="Pro residues" evidence="7">
    <location>
        <begin position="1024"/>
        <end position="1046"/>
    </location>
</feature>
<organism evidence="9 10">
    <name type="scientific">Macrostomum lignano</name>
    <dbReference type="NCBI Taxonomy" id="282301"/>
    <lineage>
        <taxon>Eukaryota</taxon>
        <taxon>Metazoa</taxon>
        <taxon>Spiralia</taxon>
        <taxon>Lophotrochozoa</taxon>
        <taxon>Platyhelminthes</taxon>
        <taxon>Rhabditophora</taxon>
        <taxon>Macrostomorpha</taxon>
        <taxon>Macrostomida</taxon>
        <taxon>Macrostomidae</taxon>
        <taxon>Macrostomum</taxon>
    </lineage>
</organism>
<keyword evidence="4" id="KW-0418">Kinase</keyword>
<dbReference type="PANTHER" id="PTHR11584">
    <property type="entry name" value="SERINE/THREONINE PROTEIN KINASE"/>
    <property type="match status" value="1"/>
</dbReference>
<dbReference type="InterPro" id="IPR025136">
    <property type="entry name" value="MAP3K_TRAF-bd"/>
</dbReference>
<evidence type="ECO:0000256" key="7">
    <source>
        <dbReference type="SAM" id="MobiDB-lite"/>
    </source>
</evidence>
<dbReference type="InterPro" id="IPR011009">
    <property type="entry name" value="Kinase-like_dom_sf"/>
</dbReference>
<evidence type="ECO:0000256" key="6">
    <source>
        <dbReference type="PROSITE-ProRule" id="PRU10141"/>
    </source>
</evidence>
<name>A0A267E6F7_9PLAT</name>
<feature type="domain" description="Protein kinase" evidence="8">
    <location>
        <begin position="604"/>
        <end position="859"/>
    </location>
</feature>
<dbReference type="AlphaFoldDB" id="A0A267E6F7"/>
<gene>
    <name evidence="9" type="ORF">BOX15_Mlig014523g1</name>
</gene>
<protein>
    <recommendedName>
        <fullName evidence="8">Protein kinase domain-containing protein</fullName>
    </recommendedName>
</protein>
<reference evidence="9 10" key="1">
    <citation type="submission" date="2017-06" db="EMBL/GenBank/DDBJ databases">
        <title>A platform for efficient transgenesis in Macrostomum lignano, a flatworm model organism for stem cell research.</title>
        <authorList>
            <person name="Berezikov E."/>
        </authorList>
    </citation>
    <scope>NUCLEOTIDE SEQUENCE [LARGE SCALE GENOMIC DNA]</scope>
    <source>
        <strain evidence="9">DV1</strain>
        <tissue evidence="9">Whole organism</tissue>
    </source>
</reference>
<dbReference type="EMBL" id="NIVC01002523">
    <property type="protein sequence ID" value="PAA57165.1"/>
    <property type="molecule type" value="Genomic_DNA"/>
</dbReference>
<dbReference type="Pfam" id="PF13281">
    <property type="entry name" value="MAP3K_TRAF_bd"/>
    <property type="match status" value="1"/>
</dbReference>
<dbReference type="PROSITE" id="PS00108">
    <property type="entry name" value="PROTEIN_KINASE_ST"/>
    <property type="match status" value="1"/>
</dbReference>
<evidence type="ECO:0000256" key="2">
    <source>
        <dbReference type="ARBA" id="ARBA00022679"/>
    </source>
</evidence>
<feature type="region of interest" description="Disordered" evidence="7">
    <location>
        <begin position="1004"/>
        <end position="1052"/>
    </location>
</feature>
<dbReference type="GO" id="GO:0035556">
    <property type="term" value="P:intracellular signal transduction"/>
    <property type="evidence" value="ECO:0007669"/>
    <property type="project" value="UniProtKB-ARBA"/>
</dbReference>
<accession>A0A267E6F7</accession>
<keyword evidence="1" id="KW-0723">Serine/threonine-protein kinase</keyword>
<comment type="caution">
    <text evidence="9">The sequence shown here is derived from an EMBL/GenBank/DDBJ whole genome shotgun (WGS) entry which is preliminary data.</text>
</comment>
<evidence type="ECO:0000256" key="3">
    <source>
        <dbReference type="ARBA" id="ARBA00022741"/>
    </source>
</evidence>
<dbReference type="GO" id="GO:0005524">
    <property type="term" value="F:ATP binding"/>
    <property type="evidence" value="ECO:0007669"/>
    <property type="project" value="UniProtKB-UniRule"/>
</dbReference>
<dbReference type="Gene3D" id="3.30.200.20">
    <property type="entry name" value="Phosphorylase Kinase, domain 1"/>
    <property type="match status" value="1"/>
</dbReference>
<feature type="binding site" evidence="6">
    <location>
        <position position="633"/>
    </location>
    <ligand>
        <name>ATP</name>
        <dbReference type="ChEBI" id="CHEBI:30616"/>
    </ligand>
</feature>
<evidence type="ECO:0000313" key="10">
    <source>
        <dbReference type="Proteomes" id="UP000215902"/>
    </source>
</evidence>